<protein>
    <submittedName>
        <fullName evidence="2">Uncharacterized protein</fullName>
    </submittedName>
</protein>
<keyword evidence="3" id="KW-1185">Reference proteome</keyword>
<keyword evidence="1" id="KW-0812">Transmembrane</keyword>
<dbReference type="RefSeq" id="WP_197317838.1">
    <property type="nucleotide sequence ID" value="NZ_JADZSC010000003.1"/>
</dbReference>
<evidence type="ECO:0000313" key="2">
    <source>
        <dbReference type="EMBL" id="MBH0231196.1"/>
    </source>
</evidence>
<dbReference type="EMBL" id="JADZSC010000003">
    <property type="protein sequence ID" value="MBH0231196.1"/>
    <property type="molecule type" value="Genomic_DNA"/>
</dbReference>
<dbReference type="Proteomes" id="UP000614490">
    <property type="component" value="Unassembled WGS sequence"/>
</dbReference>
<proteinExistence type="predicted"/>
<name>A0A931MWB7_9BACI</name>
<sequence length="140" mass="16683">MGRKILYVTGIFLIVGFSIFYINQRYFFNPVVFSQDVITPYDWNDYERPLTMTYYNLDEERQVTVIKEEEEIREFLTALKESPRSNKVEMPQDVNGALKLSGPKQTLLEVYFYTNHWQVLKNNGPIYEMTQSLEQIVNQY</sequence>
<dbReference type="AlphaFoldDB" id="A0A931MWB7"/>
<reference evidence="2 3" key="1">
    <citation type="journal article" date="2005" name="Int. J. Syst. Evol. Microbiol.">
        <title>Halobacillus yeomjeoni sp. nov., isolated from a marine solar saltern in Korea.</title>
        <authorList>
            <person name="Yoon J.H."/>
            <person name="Kang S.J."/>
            <person name="Lee C.H."/>
            <person name="Oh H.W."/>
            <person name="Oh T.K."/>
        </authorList>
    </citation>
    <scope>NUCLEOTIDE SEQUENCE [LARGE SCALE GENOMIC DNA]</scope>
    <source>
        <strain evidence="2 3">KCTC 3957</strain>
    </source>
</reference>
<feature type="transmembrane region" description="Helical" evidence="1">
    <location>
        <begin position="5"/>
        <end position="22"/>
    </location>
</feature>
<keyword evidence="1" id="KW-0472">Membrane</keyword>
<evidence type="ECO:0000256" key="1">
    <source>
        <dbReference type="SAM" id="Phobius"/>
    </source>
</evidence>
<organism evidence="2 3">
    <name type="scientific">Halobacillus yeomjeoni</name>
    <dbReference type="NCBI Taxonomy" id="311194"/>
    <lineage>
        <taxon>Bacteria</taxon>
        <taxon>Bacillati</taxon>
        <taxon>Bacillota</taxon>
        <taxon>Bacilli</taxon>
        <taxon>Bacillales</taxon>
        <taxon>Bacillaceae</taxon>
        <taxon>Halobacillus</taxon>
    </lineage>
</organism>
<accession>A0A931MWB7</accession>
<evidence type="ECO:0000313" key="3">
    <source>
        <dbReference type="Proteomes" id="UP000614490"/>
    </source>
</evidence>
<comment type="caution">
    <text evidence="2">The sequence shown here is derived from an EMBL/GenBank/DDBJ whole genome shotgun (WGS) entry which is preliminary data.</text>
</comment>
<keyword evidence="1" id="KW-1133">Transmembrane helix</keyword>
<gene>
    <name evidence="2" type="ORF">H0267_13295</name>
</gene>